<evidence type="ECO:0000313" key="2">
    <source>
        <dbReference type="EMBL" id="CAE8635010.1"/>
    </source>
</evidence>
<sequence>VWALAETAKRVEFQPGEVVTREGDCEEDLLLIEEGYCHVEKLVADGNRASSVAIGRLGPSAIIGDICFIGSGLPRPCTVRARSVVEILRIPAAGILSVLRRYPGMLDGIEGRLKEAGSFLQMRLPMRNEALHCLEVFEECEYAFRNELAANCKRQLFVCGQVVADGSTKNSDNVYLLEFGKCSILDSFGKPAGEVSASACFAVNDTLAGRAKVPGSTVRVLTPIAMVIVVTAKVLKEALERHYERKQHPLDAGRMLNPVYKLDHIVSSAAIFSKCSREFIQDLGRGAEAKCYIPGQTLCVKAGQDVSQTFLLRNGTIILEKDGRREQDERNVIGEMVMLGATHHRPATV</sequence>
<dbReference type="InterPro" id="IPR000595">
    <property type="entry name" value="cNMP-bd_dom"/>
</dbReference>
<dbReference type="PANTHER" id="PTHR45743">
    <property type="entry name" value="POTASSIUM CHANNEL AKT1"/>
    <property type="match status" value="1"/>
</dbReference>
<dbReference type="InterPro" id="IPR018490">
    <property type="entry name" value="cNMP-bd_dom_sf"/>
</dbReference>
<dbReference type="Pfam" id="PF00027">
    <property type="entry name" value="cNMP_binding"/>
    <property type="match status" value="1"/>
</dbReference>
<dbReference type="EMBL" id="CAJNNV010031210">
    <property type="protein sequence ID" value="CAE8635010.1"/>
    <property type="molecule type" value="Genomic_DNA"/>
</dbReference>
<accession>A0A813HBF6</accession>
<evidence type="ECO:0000259" key="1">
    <source>
        <dbReference type="PROSITE" id="PS50042"/>
    </source>
</evidence>
<dbReference type="Gene3D" id="2.60.120.10">
    <property type="entry name" value="Jelly Rolls"/>
    <property type="match status" value="3"/>
</dbReference>
<name>A0A813HBF6_POLGL</name>
<dbReference type="PANTHER" id="PTHR45743:SF2">
    <property type="entry name" value="POTASSIUM CHANNEL AKT1"/>
    <property type="match status" value="1"/>
</dbReference>
<dbReference type="SUPFAM" id="SSF51206">
    <property type="entry name" value="cAMP-binding domain-like"/>
    <property type="match status" value="3"/>
</dbReference>
<proteinExistence type="predicted"/>
<gene>
    <name evidence="2" type="ORF">PGLA1383_LOCUS50619</name>
</gene>
<feature type="non-terminal residue" evidence="2">
    <location>
        <position position="349"/>
    </location>
</feature>
<dbReference type="InterPro" id="IPR014710">
    <property type="entry name" value="RmlC-like_jellyroll"/>
</dbReference>
<dbReference type="Proteomes" id="UP000654075">
    <property type="component" value="Unassembled WGS sequence"/>
</dbReference>
<feature type="domain" description="Cyclic nucleotide-binding" evidence="1">
    <location>
        <begin position="1"/>
        <end position="99"/>
    </location>
</feature>
<protein>
    <recommendedName>
        <fullName evidence="1">Cyclic nucleotide-binding domain-containing protein</fullName>
    </recommendedName>
</protein>
<dbReference type="OrthoDB" id="10501034at2759"/>
<organism evidence="2 3">
    <name type="scientific">Polarella glacialis</name>
    <name type="common">Dinoflagellate</name>
    <dbReference type="NCBI Taxonomy" id="89957"/>
    <lineage>
        <taxon>Eukaryota</taxon>
        <taxon>Sar</taxon>
        <taxon>Alveolata</taxon>
        <taxon>Dinophyceae</taxon>
        <taxon>Suessiales</taxon>
        <taxon>Suessiaceae</taxon>
        <taxon>Polarella</taxon>
    </lineage>
</organism>
<feature type="non-terminal residue" evidence="2">
    <location>
        <position position="1"/>
    </location>
</feature>
<dbReference type="PROSITE" id="PS50042">
    <property type="entry name" value="CNMP_BINDING_3"/>
    <property type="match status" value="2"/>
</dbReference>
<dbReference type="AlphaFoldDB" id="A0A813HBF6"/>
<feature type="domain" description="Cyclic nucleotide-binding" evidence="1">
    <location>
        <begin position="271"/>
        <end position="349"/>
    </location>
</feature>
<evidence type="ECO:0000313" key="3">
    <source>
        <dbReference type="Proteomes" id="UP000654075"/>
    </source>
</evidence>
<comment type="caution">
    <text evidence="2">The sequence shown here is derived from an EMBL/GenBank/DDBJ whole genome shotgun (WGS) entry which is preliminary data.</text>
</comment>
<keyword evidence="3" id="KW-1185">Reference proteome</keyword>
<dbReference type="CDD" id="cd00038">
    <property type="entry name" value="CAP_ED"/>
    <property type="match status" value="1"/>
</dbReference>
<dbReference type="InterPro" id="IPR045319">
    <property type="entry name" value="KAT/AKT"/>
</dbReference>
<reference evidence="2" key="1">
    <citation type="submission" date="2021-02" db="EMBL/GenBank/DDBJ databases">
        <authorList>
            <person name="Dougan E. K."/>
            <person name="Rhodes N."/>
            <person name="Thang M."/>
            <person name="Chan C."/>
        </authorList>
    </citation>
    <scope>NUCLEOTIDE SEQUENCE</scope>
</reference>
<dbReference type="GO" id="GO:0005249">
    <property type="term" value="F:voltage-gated potassium channel activity"/>
    <property type="evidence" value="ECO:0007669"/>
    <property type="project" value="InterPro"/>
</dbReference>